<evidence type="ECO:0000313" key="3">
    <source>
        <dbReference type="Proteomes" id="UP000523007"/>
    </source>
</evidence>
<evidence type="ECO:0000313" key="2">
    <source>
        <dbReference type="EMBL" id="MBB4932764.1"/>
    </source>
</evidence>
<gene>
    <name evidence="2" type="ORF">F4561_003584</name>
</gene>
<organism evidence="2 3">
    <name type="scientific">Lipingzhangella halophila</name>
    <dbReference type="NCBI Taxonomy" id="1783352"/>
    <lineage>
        <taxon>Bacteria</taxon>
        <taxon>Bacillati</taxon>
        <taxon>Actinomycetota</taxon>
        <taxon>Actinomycetes</taxon>
        <taxon>Streptosporangiales</taxon>
        <taxon>Nocardiopsidaceae</taxon>
        <taxon>Lipingzhangella</taxon>
    </lineage>
</organism>
<keyword evidence="1" id="KW-1133">Transmembrane helix</keyword>
<dbReference type="InterPro" id="IPR021235">
    <property type="entry name" value="DUF2637"/>
</dbReference>
<reference evidence="2 3" key="1">
    <citation type="submission" date="2020-08" db="EMBL/GenBank/DDBJ databases">
        <title>Sequencing the genomes of 1000 actinobacteria strains.</title>
        <authorList>
            <person name="Klenk H.-P."/>
        </authorList>
    </citation>
    <scope>NUCLEOTIDE SEQUENCE [LARGE SCALE GENOMIC DNA]</scope>
    <source>
        <strain evidence="2 3">DSM 102030</strain>
    </source>
</reference>
<dbReference type="Pfam" id="PF10935">
    <property type="entry name" value="DUF2637"/>
    <property type="match status" value="1"/>
</dbReference>
<proteinExistence type="predicted"/>
<dbReference type="AlphaFoldDB" id="A0A7W7RIT5"/>
<keyword evidence="1" id="KW-0472">Membrane</keyword>
<feature type="transmembrane region" description="Helical" evidence="1">
    <location>
        <begin position="40"/>
        <end position="63"/>
    </location>
</feature>
<dbReference type="RefSeq" id="WP_184580415.1">
    <property type="nucleotide sequence ID" value="NZ_JACHJT010000001.1"/>
</dbReference>
<accession>A0A7W7RIT5</accession>
<keyword evidence="1" id="KW-0812">Transmembrane</keyword>
<dbReference type="EMBL" id="JACHJT010000001">
    <property type="protein sequence ID" value="MBB4932764.1"/>
    <property type="molecule type" value="Genomic_DNA"/>
</dbReference>
<keyword evidence="3" id="KW-1185">Reference proteome</keyword>
<evidence type="ECO:0000256" key="1">
    <source>
        <dbReference type="SAM" id="Phobius"/>
    </source>
</evidence>
<protein>
    <recommendedName>
        <fullName evidence="4">DUF2637 domain-containing protein</fullName>
    </recommendedName>
</protein>
<name>A0A7W7RIT5_9ACTN</name>
<comment type="caution">
    <text evidence="2">The sequence shown here is derived from an EMBL/GenBank/DDBJ whole genome shotgun (WGS) entry which is preliminary data.</text>
</comment>
<evidence type="ECO:0008006" key="4">
    <source>
        <dbReference type="Google" id="ProtNLM"/>
    </source>
</evidence>
<sequence length="80" mass="8605">MHTSPVSRWTTVATVCLLAAIAAVVSYAHMFELTLRHGELAWRAGLFPLSVDGMIVAASMALLSDARQGRRGGVLPWKIA</sequence>
<dbReference type="Proteomes" id="UP000523007">
    <property type="component" value="Unassembled WGS sequence"/>
</dbReference>